<dbReference type="EMBL" id="LGST01000054">
    <property type="protein sequence ID" value="KND96517.1"/>
    <property type="molecule type" value="Genomic_DNA"/>
</dbReference>
<dbReference type="Proteomes" id="UP000037122">
    <property type="component" value="Unassembled WGS sequence"/>
</dbReference>
<protein>
    <submittedName>
        <fullName evidence="1">Uncharacterized protein</fullName>
    </submittedName>
</protein>
<proteinExistence type="predicted"/>
<dbReference type="VEuPathDB" id="FungiDB:QG37_07129"/>
<reference evidence="2" key="1">
    <citation type="journal article" date="2015" name="BMC Genomics">
        <title>Draft genome of a commonly misdiagnosed multidrug resistant pathogen Candida auris.</title>
        <authorList>
            <person name="Chatterjee S."/>
            <person name="Alampalli S.V."/>
            <person name="Nageshan R.K."/>
            <person name="Chettiar S.T."/>
            <person name="Joshi S."/>
            <person name="Tatu U.S."/>
        </authorList>
    </citation>
    <scope>NUCLEOTIDE SEQUENCE [LARGE SCALE GENOMIC DNA]</scope>
    <source>
        <strain evidence="2">6684</strain>
    </source>
</reference>
<comment type="caution">
    <text evidence="1">The sequence shown here is derived from an EMBL/GenBank/DDBJ whole genome shotgun (WGS) entry which is preliminary data.</text>
</comment>
<sequence>MLCQVYEVSLRRGREDSVLLYRMEKFKKLQPKFWELLARRNVSDKVVSRVYTKNTFHDQGD</sequence>
<organism evidence="1 2">
    <name type="scientific">Candidozyma auris</name>
    <name type="common">Yeast</name>
    <name type="synonym">Candida auris</name>
    <dbReference type="NCBI Taxonomy" id="498019"/>
    <lineage>
        <taxon>Eukaryota</taxon>
        <taxon>Fungi</taxon>
        <taxon>Dikarya</taxon>
        <taxon>Ascomycota</taxon>
        <taxon>Saccharomycotina</taxon>
        <taxon>Pichiomycetes</taxon>
        <taxon>Metschnikowiaceae</taxon>
        <taxon>Candidozyma</taxon>
    </lineage>
</organism>
<gene>
    <name evidence="1" type="ORF">QG37_07129</name>
</gene>
<accession>A0A0L0NQU1</accession>
<name>A0A0L0NQU1_CANAR</name>
<evidence type="ECO:0000313" key="1">
    <source>
        <dbReference type="EMBL" id="KND96517.1"/>
    </source>
</evidence>
<evidence type="ECO:0000313" key="2">
    <source>
        <dbReference type="Proteomes" id="UP000037122"/>
    </source>
</evidence>
<dbReference type="AlphaFoldDB" id="A0A0L0NQU1"/>